<keyword evidence="1" id="KW-1133">Transmembrane helix</keyword>
<evidence type="ECO:0000313" key="3">
    <source>
        <dbReference type="Proteomes" id="UP000006764"/>
    </source>
</evidence>
<keyword evidence="1" id="KW-0472">Membrane</keyword>
<evidence type="ECO:0000256" key="1">
    <source>
        <dbReference type="SAM" id="Phobius"/>
    </source>
</evidence>
<feature type="transmembrane region" description="Helical" evidence="1">
    <location>
        <begin position="47"/>
        <end position="66"/>
    </location>
</feature>
<dbReference type="Proteomes" id="UP000006764">
    <property type="component" value="Chromosome"/>
</dbReference>
<dbReference type="EMBL" id="CP004387">
    <property type="protein sequence ID" value="AJD47209.1"/>
    <property type="molecule type" value="Genomic_DNA"/>
</dbReference>
<dbReference type="HOGENOM" id="CLU_2662919_0_0_6"/>
<dbReference type="RefSeq" id="WP_144401585.1">
    <property type="nucleotide sequence ID" value="NZ_CP004387.1"/>
</dbReference>
<gene>
    <name evidence="2" type="ORF">S7S_03935</name>
</gene>
<protein>
    <submittedName>
        <fullName evidence="2">Uncharacterized protein</fullName>
    </submittedName>
</protein>
<keyword evidence="1" id="KW-0812">Transmembrane</keyword>
<organism evidence="2 3">
    <name type="scientific">Isoalcanivorax pacificus W11-5</name>
    <dbReference type="NCBI Taxonomy" id="391936"/>
    <lineage>
        <taxon>Bacteria</taxon>
        <taxon>Pseudomonadati</taxon>
        <taxon>Pseudomonadota</taxon>
        <taxon>Gammaproteobacteria</taxon>
        <taxon>Oceanospirillales</taxon>
        <taxon>Alcanivoracaceae</taxon>
        <taxon>Isoalcanivorax</taxon>
    </lineage>
</organism>
<keyword evidence="3" id="KW-1185">Reference proteome</keyword>
<dbReference type="STRING" id="391936.S7S_03935"/>
<evidence type="ECO:0000313" key="2">
    <source>
        <dbReference type="EMBL" id="AJD47209.1"/>
    </source>
</evidence>
<name>A0A0B4XGH4_9GAMM</name>
<accession>A0A0B4XGH4</accession>
<sequence>MDNYRAGNGRAHYSSRAPCWGQSDPLRMDRLRPARYVDLSTGLPADLLPLTAFFVVWLLPFFRTVLLRSARVLPQ</sequence>
<proteinExistence type="predicted"/>
<dbReference type="KEGG" id="apac:S7S_03935"/>
<dbReference type="OrthoDB" id="9848367at2"/>
<dbReference type="AlphaFoldDB" id="A0A0B4XGH4"/>
<reference evidence="2 3" key="1">
    <citation type="journal article" date="2012" name="J. Bacteriol.">
        <title>Genome sequence of an alkane-degrading bacterium, Alcanivorax pacificus type strain W11-5, isolated from deep sea sediment.</title>
        <authorList>
            <person name="Lai Q."/>
            <person name="Shao Z."/>
        </authorList>
    </citation>
    <scope>NUCLEOTIDE SEQUENCE [LARGE SCALE GENOMIC DNA]</scope>
    <source>
        <strain evidence="2 3">W11-5</strain>
    </source>
</reference>